<dbReference type="EMBL" id="JACT01000005">
    <property type="protein sequence ID" value="KMS52999.1"/>
    <property type="molecule type" value="Genomic_DNA"/>
</dbReference>
<sequence>MSRRLTLIWALLVAATLLSFETMGLGDARIGGALILLLAFAKVLLVGREFMELRHAPLMLLWLFQGWVAVTGAALACLLIF</sequence>
<keyword evidence="8" id="KW-1185">Reference proteome</keyword>
<dbReference type="AlphaFoldDB" id="A0A0J7XN08"/>
<gene>
    <name evidence="7" type="ORF">V473_18570</name>
</gene>
<evidence type="ECO:0000256" key="2">
    <source>
        <dbReference type="ARBA" id="ARBA00022475"/>
    </source>
</evidence>
<accession>A0A0J7XN08</accession>
<evidence type="ECO:0000313" key="7">
    <source>
        <dbReference type="EMBL" id="KMS52999.1"/>
    </source>
</evidence>
<name>A0A0J7XN08_9SPHN</name>
<keyword evidence="4 6" id="KW-1133">Transmembrane helix</keyword>
<organism evidence="7 8">
    <name type="scientific">Sphingobium cupriresistens LL01</name>
    <dbReference type="NCBI Taxonomy" id="1420583"/>
    <lineage>
        <taxon>Bacteria</taxon>
        <taxon>Pseudomonadati</taxon>
        <taxon>Pseudomonadota</taxon>
        <taxon>Alphaproteobacteria</taxon>
        <taxon>Sphingomonadales</taxon>
        <taxon>Sphingomonadaceae</taxon>
        <taxon>Sphingobium</taxon>
    </lineage>
</organism>
<dbReference type="STRING" id="1420583.V473_18570"/>
<feature type="transmembrane region" description="Helical" evidence="6">
    <location>
        <begin position="59"/>
        <end position="80"/>
    </location>
</feature>
<keyword evidence="3 6" id="KW-0812">Transmembrane</keyword>
<dbReference type="RefSeq" id="WP_066607652.1">
    <property type="nucleotide sequence ID" value="NZ_KQ130436.1"/>
</dbReference>
<evidence type="ECO:0000256" key="6">
    <source>
        <dbReference type="SAM" id="Phobius"/>
    </source>
</evidence>
<dbReference type="InterPro" id="IPR005171">
    <property type="entry name" value="Cyt_c_oxidase_su4_prok"/>
</dbReference>
<evidence type="ECO:0000256" key="5">
    <source>
        <dbReference type="ARBA" id="ARBA00023136"/>
    </source>
</evidence>
<dbReference type="Proteomes" id="UP000052232">
    <property type="component" value="Unassembled WGS sequence"/>
</dbReference>
<feature type="transmembrane region" description="Helical" evidence="6">
    <location>
        <begin position="29"/>
        <end position="47"/>
    </location>
</feature>
<evidence type="ECO:0000256" key="4">
    <source>
        <dbReference type="ARBA" id="ARBA00022989"/>
    </source>
</evidence>
<reference evidence="7 8" key="1">
    <citation type="journal article" date="2015" name="G3 (Bethesda)">
        <title>Insights into Ongoing Evolution of the Hexachlorocyclohexane Catabolic Pathway from Comparative Genomics of Ten Sphingomonadaceae Strains.</title>
        <authorList>
            <person name="Pearce S.L."/>
            <person name="Oakeshott J.G."/>
            <person name="Pandey G."/>
        </authorList>
    </citation>
    <scope>NUCLEOTIDE SEQUENCE [LARGE SCALE GENOMIC DNA]</scope>
    <source>
        <strain evidence="7 8">LL01</strain>
    </source>
</reference>
<evidence type="ECO:0000313" key="8">
    <source>
        <dbReference type="Proteomes" id="UP000052232"/>
    </source>
</evidence>
<protein>
    <recommendedName>
        <fullName evidence="9">Cytochrome C oxidase subunit IV</fullName>
    </recommendedName>
</protein>
<proteinExistence type="predicted"/>
<dbReference type="GO" id="GO:0005886">
    <property type="term" value="C:plasma membrane"/>
    <property type="evidence" value="ECO:0007669"/>
    <property type="project" value="UniProtKB-SubCell"/>
</dbReference>
<evidence type="ECO:0000256" key="1">
    <source>
        <dbReference type="ARBA" id="ARBA00004651"/>
    </source>
</evidence>
<keyword evidence="5 6" id="KW-0472">Membrane</keyword>
<dbReference type="PATRIC" id="fig|1420583.3.peg.3511"/>
<keyword evidence="2" id="KW-1003">Cell membrane</keyword>
<evidence type="ECO:0000256" key="3">
    <source>
        <dbReference type="ARBA" id="ARBA00022692"/>
    </source>
</evidence>
<comment type="caution">
    <text evidence="7">The sequence shown here is derived from an EMBL/GenBank/DDBJ whole genome shotgun (WGS) entry which is preliminary data.</text>
</comment>
<comment type="subcellular location">
    <subcellularLocation>
        <location evidence="1">Cell membrane</location>
        <topology evidence="1">Multi-pass membrane protein</topology>
    </subcellularLocation>
</comment>
<evidence type="ECO:0008006" key="9">
    <source>
        <dbReference type="Google" id="ProtNLM"/>
    </source>
</evidence>
<dbReference type="Pfam" id="PF03626">
    <property type="entry name" value="COX4_pro"/>
    <property type="match status" value="1"/>
</dbReference>